<keyword evidence="4" id="KW-1185">Reference proteome</keyword>
<dbReference type="AlphaFoldDB" id="A0AAD5JM36"/>
<dbReference type="GO" id="GO:0003723">
    <property type="term" value="F:RNA binding"/>
    <property type="evidence" value="ECO:0007669"/>
    <property type="project" value="InterPro"/>
</dbReference>
<dbReference type="NCBIfam" id="TIGR00756">
    <property type="entry name" value="PPR"/>
    <property type="match status" value="5"/>
</dbReference>
<dbReference type="GO" id="GO:0009451">
    <property type="term" value="P:RNA modification"/>
    <property type="evidence" value="ECO:0007669"/>
    <property type="project" value="InterPro"/>
</dbReference>
<feature type="repeat" description="PPR" evidence="2">
    <location>
        <begin position="464"/>
        <end position="498"/>
    </location>
</feature>
<reference evidence="3" key="2">
    <citation type="submission" date="2023-02" db="EMBL/GenBank/DDBJ databases">
        <authorList>
            <person name="Swenson N.G."/>
            <person name="Wegrzyn J.L."/>
            <person name="Mcevoy S.L."/>
        </authorList>
    </citation>
    <scope>NUCLEOTIDE SEQUENCE</scope>
    <source>
        <strain evidence="3">91603</strain>
        <tissue evidence="3">Leaf</tissue>
    </source>
</reference>
<organism evidence="3 4">
    <name type="scientific">Acer negundo</name>
    <name type="common">Box elder</name>
    <dbReference type="NCBI Taxonomy" id="4023"/>
    <lineage>
        <taxon>Eukaryota</taxon>
        <taxon>Viridiplantae</taxon>
        <taxon>Streptophyta</taxon>
        <taxon>Embryophyta</taxon>
        <taxon>Tracheophyta</taxon>
        <taxon>Spermatophyta</taxon>
        <taxon>Magnoliopsida</taxon>
        <taxon>eudicotyledons</taxon>
        <taxon>Gunneridae</taxon>
        <taxon>Pentapetalae</taxon>
        <taxon>rosids</taxon>
        <taxon>malvids</taxon>
        <taxon>Sapindales</taxon>
        <taxon>Sapindaceae</taxon>
        <taxon>Hippocastanoideae</taxon>
        <taxon>Acereae</taxon>
        <taxon>Acer</taxon>
    </lineage>
</organism>
<feature type="repeat" description="PPR" evidence="2">
    <location>
        <begin position="160"/>
        <end position="194"/>
    </location>
</feature>
<dbReference type="FunFam" id="1.25.40.10:FF:000227">
    <property type="entry name" value="Pentatricopeptide repeat-containing protein At3g13880"/>
    <property type="match status" value="1"/>
</dbReference>
<keyword evidence="1" id="KW-0677">Repeat</keyword>
<dbReference type="FunFam" id="1.25.40.10:FF:000344">
    <property type="entry name" value="Pentatricopeptide repeat-containing protein"/>
    <property type="match status" value="1"/>
</dbReference>
<dbReference type="InterPro" id="IPR011990">
    <property type="entry name" value="TPR-like_helical_dom_sf"/>
</dbReference>
<dbReference type="Pfam" id="PF13041">
    <property type="entry name" value="PPR_2"/>
    <property type="match status" value="4"/>
</dbReference>
<dbReference type="PANTHER" id="PTHR47926:SF342">
    <property type="entry name" value="TETRATRICOPEPTIDE-LIKE HELICAL DOMAIN-CONTAINING PROTEIN-RELATED"/>
    <property type="match status" value="1"/>
</dbReference>
<comment type="caution">
    <text evidence="3">The sequence shown here is derived from an EMBL/GenBank/DDBJ whole genome shotgun (WGS) entry which is preliminary data.</text>
</comment>
<dbReference type="InterPro" id="IPR046960">
    <property type="entry name" value="PPR_At4g14850-like_plant"/>
</dbReference>
<dbReference type="EMBL" id="JAJSOW010000003">
    <property type="protein sequence ID" value="KAI9196759.1"/>
    <property type="molecule type" value="Genomic_DNA"/>
</dbReference>
<dbReference type="PROSITE" id="PS51375">
    <property type="entry name" value="PPR"/>
    <property type="match status" value="4"/>
</dbReference>
<gene>
    <name evidence="3" type="ORF">LWI28_026774</name>
</gene>
<evidence type="ECO:0000256" key="2">
    <source>
        <dbReference type="PROSITE-ProRule" id="PRU00708"/>
    </source>
</evidence>
<accession>A0AAD5JM36</accession>
<evidence type="ECO:0000313" key="3">
    <source>
        <dbReference type="EMBL" id="KAI9196759.1"/>
    </source>
</evidence>
<name>A0AAD5JM36_ACENE</name>
<reference evidence="3" key="1">
    <citation type="journal article" date="2022" name="Plant J.">
        <title>Strategies of tolerance reflected in two North American maple genomes.</title>
        <authorList>
            <person name="McEvoy S.L."/>
            <person name="Sezen U.U."/>
            <person name="Trouern-Trend A."/>
            <person name="McMahon S.M."/>
            <person name="Schaberg P.G."/>
            <person name="Yang J."/>
            <person name="Wegrzyn J.L."/>
            <person name="Swenson N.G."/>
        </authorList>
    </citation>
    <scope>NUCLEOTIDE SEQUENCE</scope>
    <source>
        <strain evidence="3">91603</strain>
    </source>
</reference>
<feature type="repeat" description="PPR" evidence="2">
    <location>
        <begin position="363"/>
        <end position="397"/>
    </location>
</feature>
<feature type="repeat" description="PPR" evidence="2">
    <location>
        <begin position="261"/>
        <end position="295"/>
    </location>
</feature>
<dbReference type="Proteomes" id="UP001064489">
    <property type="component" value="Chromosome 1"/>
</dbReference>
<protein>
    <recommendedName>
        <fullName evidence="5">Pentatricopeptide repeat-containing protein</fullName>
    </recommendedName>
</protein>
<evidence type="ECO:0000313" key="4">
    <source>
        <dbReference type="Proteomes" id="UP001064489"/>
    </source>
</evidence>
<dbReference type="Pfam" id="PF20431">
    <property type="entry name" value="E_motif"/>
    <property type="match status" value="1"/>
</dbReference>
<dbReference type="InterPro" id="IPR046848">
    <property type="entry name" value="E_motif"/>
</dbReference>
<dbReference type="PANTHER" id="PTHR47926">
    <property type="entry name" value="PENTATRICOPEPTIDE REPEAT-CONTAINING PROTEIN"/>
    <property type="match status" value="1"/>
</dbReference>
<dbReference type="InterPro" id="IPR002885">
    <property type="entry name" value="PPR_rpt"/>
</dbReference>
<dbReference type="FunFam" id="1.25.40.10:FF:000090">
    <property type="entry name" value="Pentatricopeptide repeat-containing protein, chloroplastic"/>
    <property type="match status" value="1"/>
</dbReference>
<proteinExistence type="predicted"/>
<evidence type="ECO:0008006" key="5">
    <source>
        <dbReference type="Google" id="ProtNLM"/>
    </source>
</evidence>
<evidence type="ECO:0000256" key="1">
    <source>
        <dbReference type="ARBA" id="ARBA00022737"/>
    </source>
</evidence>
<dbReference type="Gene3D" id="1.25.40.10">
    <property type="entry name" value="Tetratricopeptide repeat domain"/>
    <property type="match status" value="4"/>
</dbReference>
<sequence length="643" mass="70997">MLCSLQFGAEKGGAMSLRFPTLHLSCTFQRAARTVNQLLSRALTTANLRNAGDPEDDFVSFNNETFNFNDNPSNPVNSSLISQLQQQNGSLQHTPLFLNRIISSCAKSASLDVGVRVHSLVVKLGFTSNLYICTALVDMYGKCKEIVSSRKLFDEMHHRNVVTWNSIIFGYLHAKSPKTAVELFVKMLNAGVEPTPFSVSSVLVCCSQLEDGGVGAQVHGLALKVGFGYNVVVGTGLTDMYSKCCFVEKARRVFDQMEEKNVITWTSMVTGYVQNLQPDEAMVLVREMFRMGLRANYITYNSLLSSFSSLKYLNCCKQVHCGVIREGFEANVYIAVTLVTVYSKCGCSLVEFEKVCSSITRWDQISWNAVIAGFCNLGCGDQALKCFSEMRQTRIDIDYFTLTSVVGGIGVILGLKEGKEMHALILKTGYGSNVFVQNGLVSMYAKCGAINDSKMVFSSMDERDVISWNSLISGCAHHGYGKEAVELFEQMQKTKVKPNGTTFLSVICACSHAGLIDKGFEYFNLLQNDDSLEPPRVEHYATVVDLFGRAGYLDQAESFVNSMPIAPGPSVYKALLSACQIHGNREIAVRSAEKLLELWPNDPATYVLLSNVLTITGYRGDAVGIRTLMYDRGMWKKPGYSCI</sequence>